<dbReference type="Pfam" id="PF06041">
    <property type="entry name" value="DUF924"/>
    <property type="match status" value="1"/>
</dbReference>
<gene>
    <name evidence="1" type="ORF">SLS60_007203</name>
</gene>
<name>A0ABR3R8P9_9PLEO</name>
<dbReference type="Proteomes" id="UP001521785">
    <property type="component" value="Unassembled WGS sequence"/>
</dbReference>
<dbReference type="SUPFAM" id="SSF48452">
    <property type="entry name" value="TPR-like"/>
    <property type="match status" value="1"/>
</dbReference>
<evidence type="ECO:0000313" key="1">
    <source>
        <dbReference type="EMBL" id="KAL1600815.1"/>
    </source>
</evidence>
<dbReference type="InterPro" id="IPR011990">
    <property type="entry name" value="TPR-like_helical_dom_sf"/>
</dbReference>
<comment type="caution">
    <text evidence="1">The sequence shown here is derived from an EMBL/GenBank/DDBJ whole genome shotgun (WGS) entry which is preliminary data.</text>
</comment>
<sequence>MTTTQVSFPLSVTNLITPSLLDSLFTLEIPWPKESPPTATQWSTQTASTATYKTLCWDVLLALSKIPLFDAQNLDFLTLLPSPDDPSFPTQALGLLILLDQAPRHLCTNLHERWRNAFFDPLALSYSLALRALPPPHHIHTFPRWEKQGWTYEHFNTMCNFLTAPFAHSESHPIHSTHLLPEVAARRRLTEKHYGVKDVQHAHELADASPLHTSSNTLAFAELIRAWVPPEADMAETVFWWCRVKEAHTPIIRVFGRYPYRNRAMGRVSTAEEEVFLEQTGHFGVSVDEEATGRIREDVERGVWTALG</sequence>
<dbReference type="EMBL" id="JAKJXO020000009">
    <property type="protein sequence ID" value="KAL1600815.1"/>
    <property type="molecule type" value="Genomic_DNA"/>
</dbReference>
<accession>A0ABR3R8P9</accession>
<dbReference type="Gene3D" id="1.25.40.10">
    <property type="entry name" value="Tetratricopeptide repeat domain"/>
    <property type="match status" value="1"/>
</dbReference>
<reference evidence="1 2" key="1">
    <citation type="submission" date="2024-02" db="EMBL/GenBank/DDBJ databases">
        <title>De novo assembly and annotation of 12 fungi associated with fruit tree decline syndrome in Ontario, Canada.</title>
        <authorList>
            <person name="Sulman M."/>
            <person name="Ellouze W."/>
            <person name="Ilyukhin E."/>
        </authorList>
    </citation>
    <scope>NUCLEOTIDE SEQUENCE [LARGE SCALE GENOMIC DNA]</scope>
    <source>
        <strain evidence="1 2">M42-189</strain>
    </source>
</reference>
<protein>
    <submittedName>
        <fullName evidence="1">Uncharacterized protein</fullName>
    </submittedName>
</protein>
<keyword evidence="2" id="KW-1185">Reference proteome</keyword>
<evidence type="ECO:0000313" key="2">
    <source>
        <dbReference type="Proteomes" id="UP001521785"/>
    </source>
</evidence>
<dbReference type="InterPro" id="IPR010323">
    <property type="entry name" value="DUF924"/>
</dbReference>
<proteinExistence type="predicted"/>
<organism evidence="1 2">
    <name type="scientific">Paraconiothyrium brasiliense</name>
    <dbReference type="NCBI Taxonomy" id="300254"/>
    <lineage>
        <taxon>Eukaryota</taxon>
        <taxon>Fungi</taxon>
        <taxon>Dikarya</taxon>
        <taxon>Ascomycota</taxon>
        <taxon>Pezizomycotina</taxon>
        <taxon>Dothideomycetes</taxon>
        <taxon>Pleosporomycetidae</taxon>
        <taxon>Pleosporales</taxon>
        <taxon>Massarineae</taxon>
        <taxon>Didymosphaeriaceae</taxon>
        <taxon>Paraconiothyrium</taxon>
    </lineage>
</organism>